<accession>A0A5C3EV25</accession>
<feature type="compositionally biased region" description="Low complexity" evidence="9">
    <location>
        <begin position="297"/>
        <end position="318"/>
    </location>
</feature>
<evidence type="ECO:0000256" key="7">
    <source>
        <dbReference type="ARBA" id="ARBA00023212"/>
    </source>
</evidence>
<feature type="compositionally biased region" description="Polar residues" evidence="9">
    <location>
        <begin position="1394"/>
        <end position="1403"/>
    </location>
</feature>
<feature type="compositionally biased region" description="Low complexity" evidence="9">
    <location>
        <begin position="160"/>
        <end position="177"/>
    </location>
</feature>
<evidence type="ECO:0000256" key="3">
    <source>
        <dbReference type="ARBA" id="ARBA00022490"/>
    </source>
</evidence>
<evidence type="ECO:0000256" key="1">
    <source>
        <dbReference type="ARBA" id="ARBA00004245"/>
    </source>
</evidence>
<dbReference type="PANTHER" id="PTHR18916:SF85">
    <property type="entry name" value="TUBULIN-FOLDING COFACTOR B"/>
    <property type="match status" value="1"/>
</dbReference>
<dbReference type="GO" id="GO:0031122">
    <property type="term" value="P:cytoplasmic microtubule organization"/>
    <property type="evidence" value="ECO:0007669"/>
    <property type="project" value="TreeGrafter"/>
</dbReference>
<feature type="region of interest" description="Disordered" evidence="9">
    <location>
        <begin position="1296"/>
        <end position="1327"/>
    </location>
</feature>
<gene>
    <name evidence="11" type="ORF">PSFLO_00877</name>
</gene>
<feature type="compositionally biased region" description="Acidic residues" evidence="9">
    <location>
        <begin position="409"/>
        <end position="426"/>
    </location>
</feature>
<protein>
    <submittedName>
        <fullName evidence="11">Related to Dynactin 1</fullName>
    </submittedName>
</protein>
<dbReference type="InterPro" id="IPR000938">
    <property type="entry name" value="CAP-Gly_domain"/>
</dbReference>
<evidence type="ECO:0000313" key="11">
    <source>
        <dbReference type="EMBL" id="SPO35406.1"/>
    </source>
</evidence>
<dbReference type="OrthoDB" id="2130750at2759"/>
<keyword evidence="4" id="KW-0493">Microtubule</keyword>
<feature type="domain" description="CAP-Gly" evidence="10">
    <location>
        <begin position="34"/>
        <end position="76"/>
    </location>
</feature>
<dbReference type="InterPro" id="IPR036859">
    <property type="entry name" value="CAP-Gly_dom_sf"/>
</dbReference>
<feature type="compositionally biased region" description="Polar residues" evidence="9">
    <location>
        <begin position="271"/>
        <end position="280"/>
    </location>
</feature>
<dbReference type="PROSITE" id="PS50245">
    <property type="entry name" value="CAP_GLY_2"/>
    <property type="match status" value="1"/>
</dbReference>
<name>A0A5C3EV25_9BASI</name>
<evidence type="ECO:0000256" key="9">
    <source>
        <dbReference type="SAM" id="MobiDB-lite"/>
    </source>
</evidence>
<feature type="region of interest" description="Disordered" evidence="9">
    <location>
        <begin position="792"/>
        <end position="815"/>
    </location>
</feature>
<feature type="compositionally biased region" description="Low complexity" evidence="9">
    <location>
        <begin position="197"/>
        <end position="225"/>
    </location>
</feature>
<dbReference type="GO" id="GO:0051010">
    <property type="term" value="F:microtubule plus-end binding"/>
    <property type="evidence" value="ECO:0007669"/>
    <property type="project" value="TreeGrafter"/>
</dbReference>
<proteinExistence type="inferred from homology"/>
<keyword evidence="6 8" id="KW-0175">Coiled coil</keyword>
<feature type="region of interest" description="Disordered" evidence="9">
    <location>
        <begin position="108"/>
        <end position="450"/>
    </location>
</feature>
<keyword evidence="12" id="KW-1185">Reference proteome</keyword>
<dbReference type="GO" id="GO:0035371">
    <property type="term" value="C:microtubule plus-end"/>
    <property type="evidence" value="ECO:0007669"/>
    <property type="project" value="TreeGrafter"/>
</dbReference>
<dbReference type="InterPro" id="IPR022157">
    <property type="entry name" value="Dynactin"/>
</dbReference>
<evidence type="ECO:0000256" key="2">
    <source>
        <dbReference type="ARBA" id="ARBA00011010"/>
    </source>
</evidence>
<comment type="subcellular location">
    <subcellularLocation>
        <location evidence="1">Cytoplasm</location>
        <location evidence="1">Cytoskeleton</location>
    </subcellularLocation>
</comment>
<evidence type="ECO:0000256" key="6">
    <source>
        <dbReference type="ARBA" id="ARBA00023054"/>
    </source>
</evidence>
<feature type="region of interest" description="Disordered" evidence="9">
    <location>
        <begin position="1379"/>
        <end position="1418"/>
    </location>
</feature>
<dbReference type="GO" id="GO:0005634">
    <property type="term" value="C:nucleus"/>
    <property type="evidence" value="ECO:0007669"/>
    <property type="project" value="TreeGrafter"/>
</dbReference>
<reference evidence="11 12" key="1">
    <citation type="submission" date="2018-03" db="EMBL/GenBank/DDBJ databases">
        <authorList>
            <person name="Guldener U."/>
        </authorList>
    </citation>
    <scope>NUCLEOTIDE SEQUENCE [LARGE SCALE GENOMIC DNA]</scope>
    <source>
        <strain evidence="11 12">DAOM196992</strain>
    </source>
</reference>
<dbReference type="PROSITE" id="PS00845">
    <property type="entry name" value="CAP_GLY_1"/>
    <property type="match status" value="1"/>
</dbReference>
<keyword evidence="7" id="KW-0206">Cytoskeleton</keyword>
<evidence type="ECO:0000256" key="4">
    <source>
        <dbReference type="ARBA" id="ARBA00022701"/>
    </source>
</evidence>
<dbReference type="GO" id="GO:0030286">
    <property type="term" value="C:dynein complex"/>
    <property type="evidence" value="ECO:0007669"/>
    <property type="project" value="UniProtKB-KW"/>
</dbReference>
<feature type="compositionally biased region" description="Low complexity" evidence="9">
    <location>
        <begin position="358"/>
        <end position="372"/>
    </location>
</feature>
<feature type="compositionally biased region" description="Basic and acidic residues" evidence="9">
    <location>
        <begin position="792"/>
        <end position="809"/>
    </location>
</feature>
<evidence type="ECO:0000256" key="5">
    <source>
        <dbReference type="ARBA" id="ARBA00023017"/>
    </source>
</evidence>
<dbReference type="GO" id="GO:0005938">
    <property type="term" value="C:cell cortex"/>
    <property type="evidence" value="ECO:0007669"/>
    <property type="project" value="TreeGrafter"/>
</dbReference>
<keyword evidence="3" id="KW-0963">Cytoplasm</keyword>
<feature type="compositionally biased region" description="Low complexity" evidence="9">
    <location>
        <begin position="233"/>
        <end position="252"/>
    </location>
</feature>
<feature type="compositionally biased region" description="Low complexity" evidence="9">
    <location>
        <begin position="111"/>
        <end position="153"/>
    </location>
</feature>
<dbReference type="SMART" id="SM01052">
    <property type="entry name" value="CAP_GLY"/>
    <property type="match status" value="1"/>
</dbReference>
<keyword evidence="5" id="KW-0243">Dynein</keyword>
<feature type="region of interest" description="Disordered" evidence="9">
    <location>
        <begin position="1482"/>
        <end position="1502"/>
    </location>
</feature>
<organism evidence="11 12">
    <name type="scientific">Pseudozyma flocculosa</name>
    <dbReference type="NCBI Taxonomy" id="84751"/>
    <lineage>
        <taxon>Eukaryota</taxon>
        <taxon>Fungi</taxon>
        <taxon>Dikarya</taxon>
        <taxon>Basidiomycota</taxon>
        <taxon>Ustilaginomycotina</taxon>
        <taxon>Ustilaginomycetes</taxon>
        <taxon>Ustilaginales</taxon>
        <taxon>Ustilaginaceae</taxon>
        <taxon>Pseudozyma</taxon>
    </lineage>
</organism>
<feature type="compositionally biased region" description="Polar residues" evidence="9">
    <location>
        <begin position="320"/>
        <end position="346"/>
    </location>
</feature>
<dbReference type="Gene3D" id="2.30.30.190">
    <property type="entry name" value="CAP Gly-rich-like domain"/>
    <property type="match status" value="1"/>
</dbReference>
<evidence type="ECO:0000313" key="12">
    <source>
        <dbReference type="Proteomes" id="UP000323386"/>
    </source>
</evidence>
<evidence type="ECO:0000259" key="10">
    <source>
        <dbReference type="PROSITE" id="PS50245"/>
    </source>
</evidence>
<dbReference type="Pfam" id="PF01302">
    <property type="entry name" value="CAP_GLY"/>
    <property type="match status" value="1"/>
</dbReference>
<dbReference type="Proteomes" id="UP000323386">
    <property type="component" value="Unassembled WGS sequence"/>
</dbReference>
<dbReference type="SUPFAM" id="SSF74924">
    <property type="entry name" value="Cap-Gly domain"/>
    <property type="match status" value="1"/>
</dbReference>
<comment type="similarity">
    <text evidence="2">Belongs to the dynactin 150 kDa subunit family.</text>
</comment>
<sequence length="1560" mass="168848">MPSPGTPNAASQPIHLHSRCVINKLGRGEVLFVGQTSFAPGVWVGVHLDEANGKNNGSVQGKRYFECDEGYGVFVRPTQVHALTAEDEMEDVHDDYLDDEAELLAAERSRAAAASQRAPVARTASPRKSAATPVSATSRASSVAATARSRPSVGVSVTPSAAARPRMSLASSASAARKPVSPTKPAVAAGSRSPLKPGSSTPSTRPGTASAASSRSALNSSGVSRTASPNTPVTSRVSRTSTASATGRVSAGPSRLGQRASLAPSTAPLKAQTQTPTATRSAVRPTAAAQASATPLSRASAASMAGSSPSAAAAARASLVRTQSGPGRASTLSAPLSRATSSNSVARSEGGMAARPPQRSARSSTATDASQQDGRLRRPSDERDLDDEGLDLSDDGGEQLISMSLDGSELGEAEDNVDLPDFEDPDTTLPAEPSSNRLQQVAGGGLQTSASMRSMAGGKKDYMSLASVASPAGPRSNADVAALQRELEELRTKVRILEKRKEDDREKMREMERIKDEADQFLLLKAKLTAKLEQTQSQLADLQSQEKDWETQRESLMQRYEDLSIEVEAATIDREMAEEEREKFKGQLEDLQVQMNVLQASVTKYETTEVTEEELGSAAFIRMQEHNEALKQTLARVHRQARETENEQRKEIAELKDEVAEFEALISTYDKALSDVALKEAQIEDLRSRLDDAAHAEEMLFGLQETNASLSDKIAGLQAEIEDLLTTKELDDELEEGRSQEIRDLQQELDVRGAQLYDQESRVQALELVVVDLEDTIKQFREVVAGQSSELESVRAELEQSRGPDEEGGRNAPSQSQAMLNLNMKLRSSALKSQAKTIELELGRISASQALTHLEMLRPYLPAAFFEEDADAVHCLLFFQRMARKADLIKTIVEMKHDIQESIASVVPEQLVGICQMRHNLAHFAASSRQIAAVLRLAPVEIFLKAGRMYRENMSVERRVDMYIESLRREELKEIECGQEFSRFIKQFEDFSMALGGDENDSDLAAKEVGSATLIDHDLDTLIAAIGFAKQSIAGLYDEDEAEWELGSHDLDRDIFEPLQSLIDNLKATQGATRKVLRRLVNLSANDEAVRMEAIMDLPPLGRLTSQLVTFATQLSNNIAAHVAEVRVSKSAFDVSRAIGFVQEATQESLGKADSRPWAAPLESIAHLSTTIGSVLGAITEQDNVIKISGAQPWLARVEHIKAAAAHNAEAERQIAKLNDEARDLYRQIKARDQAMQESGIKLERLQKQVEKSKEQSDQMNDMRGGLVEALKQSKAYQEANDALQAELDALQQENDRLKQQAAESGVKIGTANGSAEGGPGGDKEGMDLAPIVSFNLETRQLVERIEALRGAVKYLRNENMYLKTANLTQQMQALPSLVGTGPSKTASDAGIEPQSTSSPAQTSDEEETKVGGKVVGLPATEKLSSRPKGKVVGGLDLRLASDETRKLHSQLLSICALPKLVDLSNVNRVVATAVKPVQNAPNGAATAASSASGKEQQRSVRAWRPLDQHPSMQLWKQQEAKRKVADRIRDLEASTRKAAASAASRRGLGLPIIASIVKV</sequence>
<evidence type="ECO:0000256" key="8">
    <source>
        <dbReference type="SAM" id="Coils"/>
    </source>
</evidence>
<feature type="coiled-coil region" evidence="8">
    <location>
        <begin position="480"/>
        <end position="727"/>
    </location>
</feature>
<dbReference type="PANTHER" id="PTHR18916">
    <property type="entry name" value="DYNACTIN 1-RELATED MICROTUBULE-BINDING"/>
    <property type="match status" value="1"/>
</dbReference>
<dbReference type="Pfam" id="PF12455">
    <property type="entry name" value="Dynactin"/>
    <property type="match status" value="1"/>
</dbReference>
<feature type="compositionally biased region" description="Acidic residues" evidence="9">
    <location>
        <begin position="383"/>
        <end position="397"/>
    </location>
</feature>
<dbReference type="EMBL" id="OOIP01000002">
    <property type="protein sequence ID" value="SPO35406.1"/>
    <property type="molecule type" value="Genomic_DNA"/>
</dbReference>